<accession>A0AAW2EZQ5</accession>
<keyword evidence="2" id="KW-1133">Transmembrane helix</keyword>
<evidence type="ECO:0000313" key="4">
    <source>
        <dbReference type="Proteomes" id="UP001430953"/>
    </source>
</evidence>
<protein>
    <recommendedName>
        <fullName evidence="5">Transmembrane protein</fullName>
    </recommendedName>
</protein>
<evidence type="ECO:0000256" key="2">
    <source>
        <dbReference type="SAM" id="Phobius"/>
    </source>
</evidence>
<feature type="transmembrane region" description="Helical" evidence="2">
    <location>
        <begin position="59"/>
        <end position="79"/>
    </location>
</feature>
<dbReference type="AlphaFoldDB" id="A0AAW2EZQ5"/>
<sequence>MRSKEDCRKRSRSSPKSLANLPSVLAHSSCLREGGNGRIDARGGNGKRKKGTAGRRENLFEYLGLVLAFIAAACIPARLCFGFAGERIRLGDMFRGSLLRDARCKENTARRSSSLPLIRAPRQRERSRNRRVVRRFSH</sequence>
<organism evidence="3 4">
    <name type="scientific">Cardiocondyla obscurior</name>
    <dbReference type="NCBI Taxonomy" id="286306"/>
    <lineage>
        <taxon>Eukaryota</taxon>
        <taxon>Metazoa</taxon>
        <taxon>Ecdysozoa</taxon>
        <taxon>Arthropoda</taxon>
        <taxon>Hexapoda</taxon>
        <taxon>Insecta</taxon>
        <taxon>Pterygota</taxon>
        <taxon>Neoptera</taxon>
        <taxon>Endopterygota</taxon>
        <taxon>Hymenoptera</taxon>
        <taxon>Apocrita</taxon>
        <taxon>Aculeata</taxon>
        <taxon>Formicoidea</taxon>
        <taxon>Formicidae</taxon>
        <taxon>Myrmicinae</taxon>
        <taxon>Cardiocondyla</taxon>
    </lineage>
</organism>
<keyword evidence="2" id="KW-0472">Membrane</keyword>
<keyword evidence="2" id="KW-0812">Transmembrane</keyword>
<evidence type="ECO:0000313" key="3">
    <source>
        <dbReference type="EMBL" id="KAL0108049.1"/>
    </source>
</evidence>
<proteinExistence type="predicted"/>
<evidence type="ECO:0000256" key="1">
    <source>
        <dbReference type="SAM" id="MobiDB-lite"/>
    </source>
</evidence>
<reference evidence="3 4" key="1">
    <citation type="submission" date="2023-03" db="EMBL/GenBank/DDBJ databases">
        <title>High recombination rates correlate with genetic variation in Cardiocondyla obscurior ants.</title>
        <authorList>
            <person name="Errbii M."/>
        </authorList>
    </citation>
    <scope>NUCLEOTIDE SEQUENCE [LARGE SCALE GENOMIC DNA]</scope>
    <source>
        <strain evidence="3">Alpha-2009</strain>
        <tissue evidence="3">Whole body</tissue>
    </source>
</reference>
<keyword evidence="4" id="KW-1185">Reference proteome</keyword>
<comment type="caution">
    <text evidence="3">The sequence shown here is derived from an EMBL/GenBank/DDBJ whole genome shotgun (WGS) entry which is preliminary data.</text>
</comment>
<evidence type="ECO:0008006" key="5">
    <source>
        <dbReference type="Google" id="ProtNLM"/>
    </source>
</evidence>
<dbReference type="Proteomes" id="UP001430953">
    <property type="component" value="Unassembled WGS sequence"/>
</dbReference>
<gene>
    <name evidence="3" type="ORF">PUN28_014958</name>
</gene>
<feature type="region of interest" description="Disordered" evidence="1">
    <location>
        <begin position="33"/>
        <end position="53"/>
    </location>
</feature>
<dbReference type="EMBL" id="JADYXP020000016">
    <property type="protein sequence ID" value="KAL0108049.1"/>
    <property type="molecule type" value="Genomic_DNA"/>
</dbReference>
<name>A0AAW2EZQ5_9HYME</name>